<feature type="non-terminal residue" evidence="1">
    <location>
        <position position="1"/>
    </location>
</feature>
<evidence type="ECO:0000313" key="1">
    <source>
        <dbReference type="EMBL" id="KAF0734497.1"/>
    </source>
</evidence>
<organism evidence="1 2">
    <name type="scientific">Aphis craccivora</name>
    <name type="common">Cowpea aphid</name>
    <dbReference type="NCBI Taxonomy" id="307492"/>
    <lineage>
        <taxon>Eukaryota</taxon>
        <taxon>Metazoa</taxon>
        <taxon>Ecdysozoa</taxon>
        <taxon>Arthropoda</taxon>
        <taxon>Hexapoda</taxon>
        <taxon>Insecta</taxon>
        <taxon>Pterygota</taxon>
        <taxon>Neoptera</taxon>
        <taxon>Paraneoptera</taxon>
        <taxon>Hemiptera</taxon>
        <taxon>Sternorrhyncha</taxon>
        <taxon>Aphidomorpha</taxon>
        <taxon>Aphidoidea</taxon>
        <taxon>Aphididae</taxon>
        <taxon>Aphidini</taxon>
        <taxon>Aphis</taxon>
        <taxon>Aphis</taxon>
    </lineage>
</organism>
<dbReference type="OrthoDB" id="1902038at2759"/>
<dbReference type="PANTHER" id="PTHR35385">
    <property type="entry name" value="PROTEIN B, PUTATIVE-RELATED-RELATED"/>
    <property type="match status" value="1"/>
</dbReference>
<reference evidence="1 2" key="1">
    <citation type="submission" date="2019-08" db="EMBL/GenBank/DDBJ databases">
        <title>Whole genome of Aphis craccivora.</title>
        <authorList>
            <person name="Voronova N.V."/>
            <person name="Shulinski R.S."/>
            <person name="Bandarenka Y.V."/>
            <person name="Zhorov D.G."/>
            <person name="Warner D."/>
        </authorList>
    </citation>
    <scope>NUCLEOTIDE SEQUENCE [LARGE SCALE GENOMIC DNA]</scope>
    <source>
        <strain evidence="1">180601</strain>
        <tissue evidence="1">Whole Body</tissue>
    </source>
</reference>
<name>A0A6G0X3L4_APHCR</name>
<dbReference type="AlphaFoldDB" id="A0A6G0X3L4"/>
<dbReference type="Proteomes" id="UP000478052">
    <property type="component" value="Unassembled WGS sequence"/>
</dbReference>
<comment type="caution">
    <text evidence="1">The sequence shown here is derived from an EMBL/GenBank/DDBJ whole genome shotgun (WGS) entry which is preliminary data.</text>
</comment>
<sequence length="95" mass="10576">KLEEKLNDYTNNRHIIKFSENPFAILIVTPITQRAHTLAFSKDIVFVDSTSSCDTQSHSVTFMLTSCSIGAVPLGMFITKGQTTDDYKVAFGSHF</sequence>
<protein>
    <submittedName>
        <fullName evidence="1">SWIM-type domain-containing protein</fullName>
    </submittedName>
</protein>
<accession>A0A6G0X3L4</accession>
<gene>
    <name evidence="1" type="ORF">FWK35_00025092</name>
</gene>
<proteinExistence type="predicted"/>
<dbReference type="EMBL" id="VUJU01008182">
    <property type="protein sequence ID" value="KAF0734497.1"/>
    <property type="molecule type" value="Genomic_DNA"/>
</dbReference>
<dbReference type="PANTHER" id="PTHR35385:SF2">
    <property type="entry name" value="PROTEIN B, PUTATIVE-RELATED"/>
    <property type="match status" value="1"/>
</dbReference>
<evidence type="ECO:0000313" key="2">
    <source>
        <dbReference type="Proteomes" id="UP000478052"/>
    </source>
</evidence>
<keyword evidence="2" id="KW-1185">Reference proteome</keyword>